<gene>
    <name evidence="2" type="ORF">SRIMR7_03065</name>
</gene>
<dbReference type="Gene3D" id="1.10.260.40">
    <property type="entry name" value="lambda repressor-like DNA-binding domains"/>
    <property type="match status" value="1"/>
</dbReference>
<name>A0ABY3YTK2_STRRM</name>
<dbReference type="Gene3D" id="3.30.450.180">
    <property type="match status" value="1"/>
</dbReference>
<dbReference type="Pfam" id="PF13560">
    <property type="entry name" value="HTH_31"/>
    <property type="match status" value="1"/>
</dbReference>
<reference evidence="2 3" key="1">
    <citation type="submission" date="2022-03" db="EMBL/GenBank/DDBJ databases">
        <title>Complete genome of Streptomyces rimosus ssp. rimosus R7 (=ATCC 10970).</title>
        <authorList>
            <person name="Beganovic S."/>
            <person name="Ruckert C."/>
            <person name="Busche T."/>
            <person name="Kalinowski J."/>
            <person name="Wittmann C."/>
        </authorList>
    </citation>
    <scope>NUCLEOTIDE SEQUENCE [LARGE SCALE GENOMIC DNA]</scope>
    <source>
        <strain evidence="2 3">R7</strain>
    </source>
</reference>
<sequence>MAVKEPDPDGAAQASSEQGAGQLAGQFMGFGALLRRWRKTAGVTQALAAKSLGMGVRTYRKIERGATPPRFTQSQCDSLAALFALDRDERHALLLYNVGTSLTTSSAEGRPELRRALRLLIDQQMPSPTYLCDRYWNIISFNTAMAEWWPWVMEPGANLIRWALTDPEARAQYHDWHQHAAAYVKMLKFAEATNENDAELRQLIDDVKKNPDVRHIWETENELGETRDGHVFRMNVPALGWETVEVVSHVVYPASMPDCRFVVITWVEDDRADDEHDALGGARNAWAETSAAERVQAVPARDRTSEGRADAARQRHAHSLTARLILDTAEEAAALAGEDGIPLPVLSRLIGPDSRLTLSPSNHSVIWAIEEAPGEWAVTEVDASAVIARMPQAALISEARDEVKLLTRWALPAAPDAAIEHIQQLLPQLQQRILLLREVWRDLYEQDNLLPYV</sequence>
<evidence type="ECO:0000313" key="3">
    <source>
        <dbReference type="Proteomes" id="UP000829494"/>
    </source>
</evidence>
<dbReference type="PANTHER" id="PTHR35010:SF2">
    <property type="entry name" value="BLL4672 PROTEIN"/>
    <property type="match status" value="1"/>
</dbReference>
<protein>
    <submittedName>
        <fullName evidence="2">Helix-turn-helix protein</fullName>
    </submittedName>
</protein>
<proteinExistence type="predicted"/>
<dbReference type="PANTHER" id="PTHR35010">
    <property type="entry name" value="BLL4672 PROTEIN-RELATED"/>
    <property type="match status" value="1"/>
</dbReference>
<evidence type="ECO:0000313" key="2">
    <source>
        <dbReference type="EMBL" id="UNZ01112.1"/>
    </source>
</evidence>
<dbReference type="InterPro" id="IPR010982">
    <property type="entry name" value="Lambda_DNA-bd_dom_sf"/>
</dbReference>
<keyword evidence="3" id="KW-1185">Reference proteome</keyword>
<dbReference type="SUPFAM" id="SSF47413">
    <property type="entry name" value="lambda repressor-like DNA-binding domains"/>
    <property type="match status" value="1"/>
</dbReference>
<dbReference type="InterPro" id="IPR001387">
    <property type="entry name" value="Cro/C1-type_HTH"/>
</dbReference>
<dbReference type="EMBL" id="CP094298">
    <property type="protein sequence ID" value="UNZ01112.1"/>
    <property type="molecule type" value="Genomic_DNA"/>
</dbReference>
<dbReference type="RefSeq" id="WP_003979400.1">
    <property type="nucleotide sequence ID" value="NZ_CP043497.1"/>
</dbReference>
<dbReference type="SMART" id="SM00530">
    <property type="entry name" value="HTH_XRE"/>
    <property type="match status" value="1"/>
</dbReference>
<dbReference type="Proteomes" id="UP000829494">
    <property type="component" value="Chromosome"/>
</dbReference>
<evidence type="ECO:0000259" key="1">
    <source>
        <dbReference type="PROSITE" id="PS50943"/>
    </source>
</evidence>
<dbReference type="GeneID" id="66859809"/>
<organism evidence="2 3">
    <name type="scientific">Streptomyces rimosus subsp. rimosus</name>
    <dbReference type="NCBI Taxonomy" id="132474"/>
    <lineage>
        <taxon>Bacteria</taxon>
        <taxon>Bacillati</taxon>
        <taxon>Actinomycetota</taxon>
        <taxon>Actinomycetes</taxon>
        <taxon>Kitasatosporales</taxon>
        <taxon>Streptomycetaceae</taxon>
        <taxon>Streptomyces</taxon>
    </lineage>
</organism>
<dbReference type="PROSITE" id="PS50943">
    <property type="entry name" value="HTH_CROC1"/>
    <property type="match status" value="1"/>
</dbReference>
<dbReference type="InterPro" id="IPR041413">
    <property type="entry name" value="MLTR_LBD"/>
</dbReference>
<dbReference type="CDD" id="cd00093">
    <property type="entry name" value="HTH_XRE"/>
    <property type="match status" value="1"/>
</dbReference>
<feature type="domain" description="HTH cro/C1-type" evidence="1">
    <location>
        <begin position="34"/>
        <end position="90"/>
    </location>
</feature>
<dbReference type="Pfam" id="PF17765">
    <property type="entry name" value="MLTR_LBD"/>
    <property type="match status" value="1"/>
</dbReference>
<accession>A0ABY3YTK2</accession>